<evidence type="ECO:0000313" key="2">
    <source>
        <dbReference type="Proteomes" id="UP000271098"/>
    </source>
</evidence>
<evidence type="ECO:0000313" key="1">
    <source>
        <dbReference type="EMBL" id="VDK55863.1"/>
    </source>
</evidence>
<accession>A0A3P6RIM2</accession>
<dbReference type="Proteomes" id="UP000271098">
    <property type="component" value="Unassembled WGS sequence"/>
</dbReference>
<keyword evidence="2" id="KW-1185">Reference proteome</keyword>
<organism evidence="1 2">
    <name type="scientific">Gongylonema pulchrum</name>
    <dbReference type="NCBI Taxonomy" id="637853"/>
    <lineage>
        <taxon>Eukaryota</taxon>
        <taxon>Metazoa</taxon>
        <taxon>Ecdysozoa</taxon>
        <taxon>Nematoda</taxon>
        <taxon>Chromadorea</taxon>
        <taxon>Rhabditida</taxon>
        <taxon>Spirurina</taxon>
        <taxon>Spiruromorpha</taxon>
        <taxon>Spiruroidea</taxon>
        <taxon>Gongylonematidae</taxon>
        <taxon>Gongylonema</taxon>
    </lineage>
</organism>
<dbReference type="EMBL" id="UYRT01016280">
    <property type="protein sequence ID" value="VDK55863.1"/>
    <property type="molecule type" value="Genomic_DNA"/>
</dbReference>
<proteinExistence type="predicted"/>
<dbReference type="OrthoDB" id="6022054at2759"/>
<reference evidence="1 2" key="1">
    <citation type="submission" date="2018-11" db="EMBL/GenBank/DDBJ databases">
        <authorList>
            <consortium name="Pathogen Informatics"/>
        </authorList>
    </citation>
    <scope>NUCLEOTIDE SEQUENCE [LARGE SCALE GENOMIC DNA]</scope>
</reference>
<protein>
    <submittedName>
        <fullName evidence="1">Uncharacterized protein</fullName>
    </submittedName>
</protein>
<gene>
    <name evidence="1" type="ORF">GPUH_LOCUS6730</name>
</gene>
<sequence>MLYERCGRLLHAERNRRLFGRLKQQKTAETEKISLSRALHDAKHVSFGWKYMSGVHANPLSPA</sequence>
<name>A0A3P6RIM2_9BILA</name>
<dbReference type="AlphaFoldDB" id="A0A3P6RIM2"/>